<feature type="domain" description="Endospore appendages core" evidence="1">
    <location>
        <begin position="41"/>
        <end position="99"/>
    </location>
</feature>
<accession>A0A0W0WY73</accession>
<evidence type="ECO:0000259" key="1">
    <source>
        <dbReference type="Pfam" id="PF13157"/>
    </source>
</evidence>
<protein>
    <recommendedName>
        <fullName evidence="1">Endospore appendages core domain-containing protein</fullName>
    </recommendedName>
</protein>
<gene>
    <name evidence="2" type="ORF">Loak_2308</name>
</gene>
<name>A0A0W0WY73_9GAMM</name>
<reference evidence="2 3" key="1">
    <citation type="submission" date="2015-11" db="EMBL/GenBank/DDBJ databases">
        <title>Genomic analysis of 38 Legionella species identifies large and diverse effector repertoires.</title>
        <authorList>
            <person name="Burstein D."/>
            <person name="Amaro F."/>
            <person name="Zusman T."/>
            <person name="Lifshitz Z."/>
            <person name="Cohen O."/>
            <person name="Gilbert J.A."/>
            <person name="Pupko T."/>
            <person name="Shuman H.A."/>
            <person name="Segal G."/>
        </authorList>
    </citation>
    <scope>NUCLEOTIDE SEQUENCE [LARGE SCALE GENOMIC DNA]</scope>
    <source>
        <strain evidence="2 3">Oak Ridge-10</strain>
    </source>
</reference>
<evidence type="ECO:0000313" key="3">
    <source>
        <dbReference type="Proteomes" id="UP000054858"/>
    </source>
</evidence>
<dbReference type="PATRIC" id="fig|29423.5.peg.2422"/>
<dbReference type="AlphaFoldDB" id="A0A0W0WY73"/>
<dbReference type="RefSeq" id="WP_035894033.1">
    <property type="nucleotide sequence ID" value="NZ_LCUA01000029.1"/>
</dbReference>
<dbReference type="InterPro" id="IPR025055">
    <property type="entry name" value="Ena_core"/>
</dbReference>
<dbReference type="Proteomes" id="UP000054858">
    <property type="component" value="Unassembled WGS sequence"/>
</dbReference>
<organism evidence="2 3">
    <name type="scientific">Legionella oakridgensis</name>
    <dbReference type="NCBI Taxonomy" id="29423"/>
    <lineage>
        <taxon>Bacteria</taxon>
        <taxon>Pseudomonadati</taxon>
        <taxon>Pseudomonadota</taxon>
        <taxon>Gammaproteobacteria</taxon>
        <taxon>Legionellales</taxon>
        <taxon>Legionellaceae</taxon>
        <taxon>Legionella</taxon>
    </lineage>
</organism>
<dbReference type="EMBL" id="LNYP01000031">
    <property type="protein sequence ID" value="KTD37172.1"/>
    <property type="molecule type" value="Genomic_DNA"/>
</dbReference>
<comment type="caution">
    <text evidence="2">The sequence shown here is derived from an EMBL/GenBank/DDBJ whole genome shotgun (WGS) entry which is preliminary data.</text>
</comment>
<sequence>MSSYFRGAVFILVCLFTVHAYAQKMIKLAPKESKSLTNHYAWTLNATCNVQNDNTKSKIRVSVLNNKGKVNGKSLSQGQATFLTVKNNDQISVSAEPGTSVYLVNVGASAVAAICSV</sequence>
<evidence type="ECO:0000313" key="2">
    <source>
        <dbReference type="EMBL" id="KTD37172.1"/>
    </source>
</evidence>
<proteinExistence type="predicted"/>
<dbReference type="Pfam" id="PF13157">
    <property type="entry name" value="Enas"/>
    <property type="match status" value="1"/>
</dbReference>